<organism evidence="2 3">
    <name type="scientific">Coprinopsis marcescibilis</name>
    <name type="common">Agaric fungus</name>
    <name type="synonym">Psathyrella marcescibilis</name>
    <dbReference type="NCBI Taxonomy" id="230819"/>
    <lineage>
        <taxon>Eukaryota</taxon>
        <taxon>Fungi</taxon>
        <taxon>Dikarya</taxon>
        <taxon>Basidiomycota</taxon>
        <taxon>Agaricomycotina</taxon>
        <taxon>Agaricomycetes</taxon>
        <taxon>Agaricomycetidae</taxon>
        <taxon>Agaricales</taxon>
        <taxon>Agaricineae</taxon>
        <taxon>Psathyrellaceae</taxon>
        <taxon>Coprinopsis</taxon>
    </lineage>
</organism>
<accession>A0A5C3KHG8</accession>
<gene>
    <name evidence="2" type="ORF">FA15DRAFT_674370</name>
</gene>
<evidence type="ECO:0000256" key="1">
    <source>
        <dbReference type="SAM" id="MobiDB-lite"/>
    </source>
</evidence>
<proteinExistence type="predicted"/>
<feature type="compositionally biased region" description="Polar residues" evidence="1">
    <location>
        <begin position="24"/>
        <end position="54"/>
    </location>
</feature>
<keyword evidence="3" id="KW-1185">Reference proteome</keyword>
<feature type="region of interest" description="Disordered" evidence="1">
    <location>
        <begin position="24"/>
        <end position="60"/>
    </location>
</feature>
<protein>
    <submittedName>
        <fullName evidence="2">Uncharacterized protein</fullName>
    </submittedName>
</protein>
<name>A0A5C3KHG8_COPMA</name>
<evidence type="ECO:0000313" key="2">
    <source>
        <dbReference type="EMBL" id="TFK19482.1"/>
    </source>
</evidence>
<dbReference type="Proteomes" id="UP000307440">
    <property type="component" value="Unassembled WGS sequence"/>
</dbReference>
<evidence type="ECO:0000313" key="3">
    <source>
        <dbReference type="Proteomes" id="UP000307440"/>
    </source>
</evidence>
<sequence length="88" mass="9583">MGRSLYSPLIHSVHIIRPLRRQPPANTIMHSNPTPQAGSPLPTSQCDLGSTGTPIRQPHPYGLLTARHCVMSPLASAIPQQNRRSRSA</sequence>
<dbReference type="AlphaFoldDB" id="A0A5C3KHG8"/>
<dbReference type="EMBL" id="ML210338">
    <property type="protein sequence ID" value="TFK19482.1"/>
    <property type="molecule type" value="Genomic_DNA"/>
</dbReference>
<reference evidence="2 3" key="1">
    <citation type="journal article" date="2019" name="Nat. Ecol. Evol.">
        <title>Megaphylogeny resolves global patterns of mushroom evolution.</title>
        <authorList>
            <person name="Varga T."/>
            <person name="Krizsan K."/>
            <person name="Foldi C."/>
            <person name="Dima B."/>
            <person name="Sanchez-Garcia M."/>
            <person name="Sanchez-Ramirez S."/>
            <person name="Szollosi G.J."/>
            <person name="Szarkandi J.G."/>
            <person name="Papp V."/>
            <person name="Albert L."/>
            <person name="Andreopoulos W."/>
            <person name="Angelini C."/>
            <person name="Antonin V."/>
            <person name="Barry K.W."/>
            <person name="Bougher N.L."/>
            <person name="Buchanan P."/>
            <person name="Buyck B."/>
            <person name="Bense V."/>
            <person name="Catcheside P."/>
            <person name="Chovatia M."/>
            <person name="Cooper J."/>
            <person name="Damon W."/>
            <person name="Desjardin D."/>
            <person name="Finy P."/>
            <person name="Geml J."/>
            <person name="Haridas S."/>
            <person name="Hughes K."/>
            <person name="Justo A."/>
            <person name="Karasinski D."/>
            <person name="Kautmanova I."/>
            <person name="Kiss B."/>
            <person name="Kocsube S."/>
            <person name="Kotiranta H."/>
            <person name="LaButti K.M."/>
            <person name="Lechner B.E."/>
            <person name="Liimatainen K."/>
            <person name="Lipzen A."/>
            <person name="Lukacs Z."/>
            <person name="Mihaltcheva S."/>
            <person name="Morgado L.N."/>
            <person name="Niskanen T."/>
            <person name="Noordeloos M.E."/>
            <person name="Ohm R.A."/>
            <person name="Ortiz-Santana B."/>
            <person name="Ovrebo C."/>
            <person name="Racz N."/>
            <person name="Riley R."/>
            <person name="Savchenko A."/>
            <person name="Shiryaev A."/>
            <person name="Soop K."/>
            <person name="Spirin V."/>
            <person name="Szebenyi C."/>
            <person name="Tomsovsky M."/>
            <person name="Tulloss R.E."/>
            <person name="Uehling J."/>
            <person name="Grigoriev I.V."/>
            <person name="Vagvolgyi C."/>
            <person name="Papp T."/>
            <person name="Martin F.M."/>
            <person name="Miettinen O."/>
            <person name="Hibbett D.S."/>
            <person name="Nagy L.G."/>
        </authorList>
    </citation>
    <scope>NUCLEOTIDE SEQUENCE [LARGE SCALE GENOMIC DNA]</scope>
    <source>
        <strain evidence="2 3">CBS 121175</strain>
    </source>
</reference>